<reference evidence="2" key="1">
    <citation type="journal article" date="2022" name="bioRxiv">
        <title>Sequencing and chromosome-scale assembly of the giantPleurodeles waltlgenome.</title>
        <authorList>
            <person name="Brown T."/>
            <person name="Elewa A."/>
            <person name="Iarovenko S."/>
            <person name="Subramanian E."/>
            <person name="Araus A.J."/>
            <person name="Petzold A."/>
            <person name="Susuki M."/>
            <person name="Suzuki K.-i.T."/>
            <person name="Hayashi T."/>
            <person name="Toyoda A."/>
            <person name="Oliveira C."/>
            <person name="Osipova E."/>
            <person name="Leigh N.D."/>
            <person name="Simon A."/>
            <person name="Yun M.H."/>
        </authorList>
    </citation>
    <scope>NUCLEOTIDE SEQUENCE</scope>
    <source>
        <strain evidence="2">20211129_DDA</strain>
        <tissue evidence="2">Liver</tissue>
    </source>
</reference>
<dbReference type="EMBL" id="JANPWB010000014">
    <property type="protein sequence ID" value="KAJ1097867.1"/>
    <property type="molecule type" value="Genomic_DNA"/>
</dbReference>
<accession>A0AAV7M336</accession>
<dbReference type="Proteomes" id="UP001066276">
    <property type="component" value="Chromosome 10"/>
</dbReference>
<organism evidence="2 3">
    <name type="scientific">Pleurodeles waltl</name>
    <name type="common">Iberian ribbed newt</name>
    <dbReference type="NCBI Taxonomy" id="8319"/>
    <lineage>
        <taxon>Eukaryota</taxon>
        <taxon>Metazoa</taxon>
        <taxon>Chordata</taxon>
        <taxon>Craniata</taxon>
        <taxon>Vertebrata</taxon>
        <taxon>Euteleostomi</taxon>
        <taxon>Amphibia</taxon>
        <taxon>Batrachia</taxon>
        <taxon>Caudata</taxon>
        <taxon>Salamandroidea</taxon>
        <taxon>Salamandridae</taxon>
        <taxon>Pleurodelinae</taxon>
        <taxon>Pleurodeles</taxon>
    </lineage>
</organism>
<proteinExistence type="predicted"/>
<protein>
    <submittedName>
        <fullName evidence="2">Uncharacterized protein</fullName>
    </submittedName>
</protein>
<dbReference type="AlphaFoldDB" id="A0AAV7M336"/>
<comment type="caution">
    <text evidence="2">The sequence shown here is derived from an EMBL/GenBank/DDBJ whole genome shotgun (WGS) entry which is preliminary data.</text>
</comment>
<feature type="region of interest" description="Disordered" evidence="1">
    <location>
        <begin position="74"/>
        <end position="95"/>
    </location>
</feature>
<sequence length="146" mass="16590">MDGRRQRGARRPGRSVYAVSCGPMGAKLCLSQLLQPLTLRGRAEERETQRLEPLLQRPLLAETEPMDARDWVEQRRYETSSPPSSERQHCSTKAAGRWRWGTRQSLGTAVQRTPSSEQARAEYVQALAKAVTIWVDRRSPQVSFPD</sequence>
<evidence type="ECO:0000256" key="1">
    <source>
        <dbReference type="SAM" id="MobiDB-lite"/>
    </source>
</evidence>
<name>A0AAV7M336_PLEWA</name>
<gene>
    <name evidence="2" type="ORF">NDU88_002983</name>
</gene>
<keyword evidence="3" id="KW-1185">Reference proteome</keyword>
<evidence type="ECO:0000313" key="2">
    <source>
        <dbReference type="EMBL" id="KAJ1097867.1"/>
    </source>
</evidence>
<evidence type="ECO:0000313" key="3">
    <source>
        <dbReference type="Proteomes" id="UP001066276"/>
    </source>
</evidence>